<proteinExistence type="predicted"/>
<dbReference type="EMBL" id="CAEZVN010000057">
    <property type="protein sequence ID" value="CAB4633764.1"/>
    <property type="molecule type" value="Genomic_DNA"/>
</dbReference>
<evidence type="ECO:0000256" key="1">
    <source>
        <dbReference type="SAM" id="Phobius"/>
    </source>
</evidence>
<feature type="transmembrane region" description="Helical" evidence="1">
    <location>
        <begin position="26"/>
        <end position="44"/>
    </location>
</feature>
<reference evidence="2" key="1">
    <citation type="submission" date="2020-05" db="EMBL/GenBank/DDBJ databases">
        <authorList>
            <person name="Chiriac C."/>
            <person name="Salcher M."/>
            <person name="Ghai R."/>
            <person name="Kavagutti S V."/>
        </authorList>
    </citation>
    <scope>NUCLEOTIDE SEQUENCE</scope>
</reference>
<organism evidence="2">
    <name type="scientific">freshwater metagenome</name>
    <dbReference type="NCBI Taxonomy" id="449393"/>
    <lineage>
        <taxon>unclassified sequences</taxon>
        <taxon>metagenomes</taxon>
        <taxon>ecological metagenomes</taxon>
    </lineage>
</organism>
<gene>
    <name evidence="2" type="ORF">UFOPK2001_00700</name>
</gene>
<dbReference type="InterPro" id="IPR008523">
    <property type="entry name" value="DUF805"/>
</dbReference>
<accession>A0A6J6JB22</accession>
<dbReference type="AlphaFoldDB" id="A0A6J6JB22"/>
<feature type="transmembrane region" description="Helical" evidence="1">
    <location>
        <begin position="91"/>
        <end position="110"/>
    </location>
</feature>
<protein>
    <submittedName>
        <fullName evidence="2">Unannotated protein</fullName>
    </submittedName>
</protein>
<dbReference type="Pfam" id="PF05656">
    <property type="entry name" value="DUF805"/>
    <property type="match status" value="1"/>
</dbReference>
<evidence type="ECO:0000313" key="2">
    <source>
        <dbReference type="EMBL" id="CAB4633764.1"/>
    </source>
</evidence>
<sequence>MSFIDAIKSYFKNYATFKGRARRSEFWFTVLFTVLVSSAISIIAPGHREMMGDFEVDQSSTLSNLWSLATIVPSLAVTWRRLHDVGRSGNYFFFILIPIAGIIMLLIQLTKDSQPEANEYGASVKVVSGE</sequence>
<name>A0A6J6JB22_9ZZZZ</name>
<dbReference type="PANTHER" id="PTHR34980">
    <property type="entry name" value="INNER MEMBRANE PROTEIN-RELATED-RELATED"/>
    <property type="match status" value="1"/>
</dbReference>
<dbReference type="PANTHER" id="PTHR34980:SF2">
    <property type="entry name" value="INNER MEMBRANE PROTEIN YHAH-RELATED"/>
    <property type="match status" value="1"/>
</dbReference>
<dbReference type="GO" id="GO:0005886">
    <property type="term" value="C:plasma membrane"/>
    <property type="evidence" value="ECO:0007669"/>
    <property type="project" value="TreeGrafter"/>
</dbReference>
<feature type="transmembrane region" description="Helical" evidence="1">
    <location>
        <begin position="64"/>
        <end position="79"/>
    </location>
</feature>
<keyword evidence="1" id="KW-0472">Membrane</keyword>
<keyword evidence="1" id="KW-0812">Transmembrane</keyword>
<keyword evidence="1" id="KW-1133">Transmembrane helix</keyword>